<gene>
    <name evidence="1" type="ORF">KC19_VG182300</name>
</gene>
<organism evidence="1 2">
    <name type="scientific">Ceratodon purpureus</name>
    <name type="common">Fire moss</name>
    <name type="synonym">Dicranum purpureum</name>
    <dbReference type="NCBI Taxonomy" id="3225"/>
    <lineage>
        <taxon>Eukaryota</taxon>
        <taxon>Viridiplantae</taxon>
        <taxon>Streptophyta</taxon>
        <taxon>Embryophyta</taxon>
        <taxon>Bryophyta</taxon>
        <taxon>Bryophytina</taxon>
        <taxon>Bryopsida</taxon>
        <taxon>Dicranidae</taxon>
        <taxon>Pseudoditrichales</taxon>
        <taxon>Ditrichaceae</taxon>
        <taxon>Ceratodon</taxon>
    </lineage>
</organism>
<name>A0A8T0HRA3_CERPU</name>
<evidence type="ECO:0000313" key="2">
    <source>
        <dbReference type="Proteomes" id="UP000822688"/>
    </source>
</evidence>
<evidence type="ECO:0000313" key="1">
    <source>
        <dbReference type="EMBL" id="KAG0573482.1"/>
    </source>
</evidence>
<proteinExistence type="predicted"/>
<dbReference type="Proteomes" id="UP000822688">
    <property type="component" value="Chromosome V"/>
</dbReference>
<comment type="caution">
    <text evidence="1">The sequence shown here is derived from an EMBL/GenBank/DDBJ whole genome shotgun (WGS) entry which is preliminary data.</text>
</comment>
<sequence>MVFPGLLWYREHSSCCTSLSHTSDLEQTPKPAEGRIERARAMNCGAAEIRLSNIHACAHAHVYPVAVPHCLSLLSARSLSLVSSLSRRRPAPVMVMVSATSLAEGVKFAIPPPAHPTYNFLYVIRSALAEDAGDQDLRIAVDQPSGAYI</sequence>
<protein>
    <submittedName>
        <fullName evidence="1">Uncharacterized protein</fullName>
    </submittedName>
</protein>
<reference evidence="1" key="1">
    <citation type="submission" date="2020-06" db="EMBL/GenBank/DDBJ databases">
        <title>WGS assembly of Ceratodon purpureus strain R40.</title>
        <authorList>
            <person name="Carey S.B."/>
            <person name="Jenkins J."/>
            <person name="Shu S."/>
            <person name="Lovell J.T."/>
            <person name="Sreedasyam A."/>
            <person name="Maumus F."/>
            <person name="Tiley G.P."/>
            <person name="Fernandez-Pozo N."/>
            <person name="Barry K."/>
            <person name="Chen C."/>
            <person name="Wang M."/>
            <person name="Lipzen A."/>
            <person name="Daum C."/>
            <person name="Saski C.A."/>
            <person name="Payton A.C."/>
            <person name="Mcbreen J.C."/>
            <person name="Conrad R.E."/>
            <person name="Kollar L.M."/>
            <person name="Olsson S."/>
            <person name="Huttunen S."/>
            <person name="Landis J.B."/>
            <person name="Wickett N.J."/>
            <person name="Johnson M.G."/>
            <person name="Rensing S.A."/>
            <person name="Grimwood J."/>
            <person name="Schmutz J."/>
            <person name="Mcdaniel S.F."/>
        </authorList>
    </citation>
    <scope>NUCLEOTIDE SEQUENCE</scope>
    <source>
        <strain evidence="1">R40</strain>
    </source>
</reference>
<keyword evidence="2" id="KW-1185">Reference proteome</keyword>
<dbReference type="EMBL" id="CM026426">
    <property type="protein sequence ID" value="KAG0573482.1"/>
    <property type="molecule type" value="Genomic_DNA"/>
</dbReference>
<dbReference type="AlphaFoldDB" id="A0A8T0HRA3"/>
<accession>A0A8T0HRA3</accession>